<reference evidence="2 3" key="1">
    <citation type="journal article" date="2013" name="Appl. Microbiol. Biotechnol.">
        <title>Glycerol assimilation and production of 1,3-propanediol by Citrobacter amalonaticus Y19.</title>
        <authorList>
            <person name="Ainala S.K."/>
            <person name="Ashok S."/>
            <person name="Ko Y."/>
            <person name="Park S."/>
        </authorList>
    </citation>
    <scope>NUCLEOTIDE SEQUENCE [LARGE SCALE GENOMIC DNA]</scope>
    <source>
        <strain evidence="2 3">Y19</strain>
    </source>
</reference>
<keyword evidence="1" id="KW-0472">Membrane</keyword>
<keyword evidence="1" id="KW-0812">Transmembrane</keyword>
<accession>A0A0F6TX19</accession>
<dbReference type="EMBL" id="CP011132">
    <property type="protein sequence ID" value="AKE60154.1"/>
    <property type="molecule type" value="Genomic_DNA"/>
</dbReference>
<dbReference type="AlphaFoldDB" id="A0A0F6TX19"/>
<dbReference type="RefSeq" id="WP_046487566.1">
    <property type="nucleotide sequence ID" value="NZ_CP011132.1"/>
</dbReference>
<feature type="transmembrane region" description="Helical" evidence="1">
    <location>
        <begin position="20"/>
        <end position="39"/>
    </location>
</feature>
<dbReference type="Proteomes" id="UP000034085">
    <property type="component" value="Chromosome"/>
</dbReference>
<dbReference type="PATRIC" id="fig|1261127.3.peg.3591"/>
<evidence type="ECO:0000313" key="2">
    <source>
        <dbReference type="EMBL" id="AKE60154.1"/>
    </source>
</evidence>
<dbReference type="HOGENOM" id="CLU_1737303_0_0_6"/>
<keyword evidence="1" id="KW-1133">Transmembrane helix</keyword>
<protein>
    <submittedName>
        <fullName evidence="2">Uncharacterized protein</fullName>
    </submittedName>
</protein>
<gene>
    <name evidence="2" type="ORF">F384_17155</name>
</gene>
<organism evidence="2 3">
    <name type="scientific">Citrobacter amalonaticus Y19</name>
    <dbReference type="NCBI Taxonomy" id="1261127"/>
    <lineage>
        <taxon>Bacteria</taxon>
        <taxon>Pseudomonadati</taxon>
        <taxon>Pseudomonadota</taxon>
        <taxon>Gammaproteobacteria</taxon>
        <taxon>Enterobacterales</taxon>
        <taxon>Enterobacteriaceae</taxon>
        <taxon>Citrobacter</taxon>
    </lineage>
</organism>
<name>A0A0F6TX19_CITAM</name>
<evidence type="ECO:0000256" key="1">
    <source>
        <dbReference type="SAM" id="Phobius"/>
    </source>
</evidence>
<evidence type="ECO:0000313" key="3">
    <source>
        <dbReference type="Proteomes" id="UP000034085"/>
    </source>
</evidence>
<dbReference type="KEGG" id="cama:F384_17155"/>
<sequence length="150" mass="16341">MTVHDAIPKRKRLIGQLHLFMYKPAAAGFLLLQVAATLLPDGASLIRPTHIEPAPVGRIRCDSIAIRHGFELLARMTVHDAIPKRKRLIGQLHLFMYKPAAAGFLLLQVAATLLPDGALLIRPTNIDPAAVGRIRCGSIAIRHGVELLAK</sequence>
<proteinExistence type="predicted"/>